<keyword evidence="2" id="KW-1185">Reference proteome</keyword>
<comment type="caution">
    <text evidence="1">The sequence shown here is derived from an EMBL/GenBank/DDBJ whole genome shotgun (WGS) entry which is preliminary data.</text>
</comment>
<organism evidence="1 2">
    <name type="scientific">Actinophytocola glycyrrhizae</name>
    <dbReference type="NCBI Taxonomy" id="2044873"/>
    <lineage>
        <taxon>Bacteria</taxon>
        <taxon>Bacillati</taxon>
        <taxon>Actinomycetota</taxon>
        <taxon>Actinomycetes</taxon>
        <taxon>Pseudonocardiales</taxon>
        <taxon>Pseudonocardiaceae</taxon>
    </lineage>
</organism>
<sequence length="50" mass="5121">MSAQFTTAAKPLCGVFCSTVEFVDQTSNSEFAHGKKKTALAGFPAGGPLA</sequence>
<name>A0ABV9S9X0_9PSEU</name>
<dbReference type="RefSeq" id="WP_378059085.1">
    <property type="nucleotide sequence ID" value="NZ_JBHSIS010000017.1"/>
</dbReference>
<accession>A0ABV9S9X0</accession>
<protein>
    <submittedName>
        <fullName evidence="1">Uncharacterized protein</fullName>
    </submittedName>
</protein>
<gene>
    <name evidence="1" type="ORF">ACFPCV_26660</name>
</gene>
<evidence type="ECO:0000313" key="1">
    <source>
        <dbReference type="EMBL" id="MFC4857095.1"/>
    </source>
</evidence>
<evidence type="ECO:0000313" key="2">
    <source>
        <dbReference type="Proteomes" id="UP001595859"/>
    </source>
</evidence>
<proteinExistence type="predicted"/>
<reference evidence="2" key="1">
    <citation type="journal article" date="2019" name="Int. J. Syst. Evol. Microbiol.">
        <title>The Global Catalogue of Microorganisms (GCM) 10K type strain sequencing project: providing services to taxonomists for standard genome sequencing and annotation.</title>
        <authorList>
            <consortium name="The Broad Institute Genomics Platform"/>
            <consortium name="The Broad Institute Genome Sequencing Center for Infectious Disease"/>
            <person name="Wu L."/>
            <person name="Ma J."/>
        </authorList>
    </citation>
    <scope>NUCLEOTIDE SEQUENCE [LARGE SCALE GENOMIC DNA]</scope>
    <source>
        <strain evidence="2">ZS-22-S1</strain>
    </source>
</reference>
<dbReference type="EMBL" id="JBHSIS010000017">
    <property type="protein sequence ID" value="MFC4857095.1"/>
    <property type="molecule type" value="Genomic_DNA"/>
</dbReference>
<dbReference type="Proteomes" id="UP001595859">
    <property type="component" value="Unassembled WGS sequence"/>
</dbReference>